<dbReference type="InterPro" id="IPR006056">
    <property type="entry name" value="RidA"/>
</dbReference>
<evidence type="ECO:0000256" key="3">
    <source>
        <dbReference type="ARBA" id="ARBA00022801"/>
    </source>
</evidence>
<gene>
    <name evidence="4" type="ORF">WRSd3_00883</name>
</gene>
<dbReference type="PROSITE" id="PS01094">
    <property type="entry name" value="UPF0076"/>
    <property type="match status" value="1"/>
</dbReference>
<dbReference type="EMBL" id="AXUT01000070">
    <property type="protein sequence ID" value="ESU81223.1"/>
    <property type="molecule type" value="Genomic_DNA"/>
</dbReference>
<dbReference type="GO" id="GO:0005829">
    <property type="term" value="C:cytosol"/>
    <property type="evidence" value="ECO:0007669"/>
    <property type="project" value="TreeGrafter"/>
</dbReference>
<protein>
    <submittedName>
        <fullName evidence="4">Translation initiation inhibitor</fullName>
    </submittedName>
</protein>
<proteinExistence type="inferred from homology"/>
<dbReference type="FunFam" id="3.30.1330.40:FF:000001">
    <property type="entry name" value="L-PSP family endoribonuclease"/>
    <property type="match status" value="1"/>
</dbReference>
<name>A0A090NYG5_SHIDY</name>
<dbReference type="PANTHER" id="PTHR11803:SF39">
    <property type="entry name" value="2-IMINOBUTANOATE_2-IMINOPROPANOATE DEAMINASE"/>
    <property type="match status" value="1"/>
</dbReference>
<dbReference type="PATRIC" id="fig|1401327.3.peg.810"/>
<evidence type="ECO:0000256" key="2">
    <source>
        <dbReference type="ARBA" id="ARBA00011233"/>
    </source>
</evidence>
<keyword evidence="3" id="KW-0378">Hydrolase</keyword>
<dbReference type="InterPro" id="IPR006175">
    <property type="entry name" value="YjgF/YER057c/UK114"/>
</dbReference>
<sequence length="152" mass="16520">MRLVIKVWLPIMSQTFYRCNKGEIMSKTIATENAPAAIGPYVQGVDLGNMIITSGQIPVNPKTGEVPADVAAQARQSLDNVKAIVEAAGLKVGDIVKTTVFVKDLNDFATVNATYEAFFTEHNATFPARSCVEVARLPKDVKIEIEAIAVRR</sequence>
<dbReference type="Gene3D" id="3.30.1330.40">
    <property type="entry name" value="RutC-like"/>
    <property type="match status" value="1"/>
</dbReference>
<evidence type="ECO:0000256" key="1">
    <source>
        <dbReference type="ARBA" id="ARBA00010552"/>
    </source>
</evidence>
<comment type="subunit">
    <text evidence="2">Homotrimer.</text>
</comment>
<dbReference type="Proteomes" id="UP000017944">
    <property type="component" value="Unassembled WGS sequence"/>
</dbReference>
<comment type="caution">
    <text evidence="4">The sequence shown here is derived from an EMBL/GenBank/DDBJ whole genome shotgun (WGS) entry which is preliminary data.</text>
</comment>
<dbReference type="SUPFAM" id="SSF55298">
    <property type="entry name" value="YjgF-like"/>
    <property type="match status" value="1"/>
</dbReference>
<dbReference type="PANTHER" id="PTHR11803">
    <property type="entry name" value="2-IMINOBUTANOATE/2-IMINOPROPANOATE DEAMINASE RIDA"/>
    <property type="match status" value="1"/>
</dbReference>
<accession>A0A090NYG5</accession>
<organism evidence="4 5">
    <name type="scientific">Shigella dysenteriae WRSd3</name>
    <dbReference type="NCBI Taxonomy" id="1401327"/>
    <lineage>
        <taxon>Bacteria</taxon>
        <taxon>Pseudomonadati</taxon>
        <taxon>Pseudomonadota</taxon>
        <taxon>Gammaproteobacteria</taxon>
        <taxon>Enterobacterales</taxon>
        <taxon>Enterobacteriaceae</taxon>
        <taxon>Shigella</taxon>
    </lineage>
</organism>
<dbReference type="Pfam" id="PF01042">
    <property type="entry name" value="Ribonuc_L-PSP"/>
    <property type="match status" value="1"/>
</dbReference>
<dbReference type="InterPro" id="IPR035959">
    <property type="entry name" value="RutC-like_sf"/>
</dbReference>
<dbReference type="NCBIfam" id="TIGR00004">
    <property type="entry name" value="Rid family detoxifying hydrolase"/>
    <property type="match status" value="1"/>
</dbReference>
<evidence type="ECO:0000313" key="4">
    <source>
        <dbReference type="EMBL" id="ESU81223.1"/>
    </source>
</evidence>
<dbReference type="InterPro" id="IPR019897">
    <property type="entry name" value="RidA_CS"/>
</dbReference>
<comment type="similarity">
    <text evidence="1">Belongs to the RutC family.</text>
</comment>
<dbReference type="CDD" id="cd00448">
    <property type="entry name" value="YjgF_YER057c_UK114_family"/>
    <property type="match status" value="1"/>
</dbReference>
<evidence type="ECO:0000313" key="5">
    <source>
        <dbReference type="Proteomes" id="UP000017944"/>
    </source>
</evidence>
<reference evidence="4 5" key="1">
    <citation type="submission" date="2013-10" db="EMBL/GenBank/DDBJ databases">
        <title>Draft genomes and the virulence plasmids of Sd1617 vaccine constructs: WRSd3 and WRSd5.</title>
        <authorList>
            <person name="Aksomboon Vongsawan A."/>
            <person name="Venkatesan M.M."/>
            <person name="Vaisvil B."/>
            <person name="Emel G."/>
            <person name="Kepatral V."/>
            <person name="Sethabutr O."/>
            <person name="Serichantalergs O."/>
            <person name="Mason C."/>
        </authorList>
    </citation>
    <scope>NUCLEOTIDE SEQUENCE [LARGE SCALE GENOMIC DNA]</scope>
    <source>
        <strain evidence="4 5">WRSd3</strain>
    </source>
</reference>
<dbReference type="AlphaFoldDB" id="A0A090NYG5"/>
<dbReference type="GO" id="GO:0019239">
    <property type="term" value="F:deaminase activity"/>
    <property type="evidence" value="ECO:0007669"/>
    <property type="project" value="TreeGrafter"/>
</dbReference>